<name>A0ABY9MNH7_9GAMM</name>
<organism evidence="1 2">
    <name type="scientific">Thiothrix lacustris</name>
    <dbReference type="NCBI Taxonomy" id="525917"/>
    <lineage>
        <taxon>Bacteria</taxon>
        <taxon>Pseudomonadati</taxon>
        <taxon>Pseudomonadota</taxon>
        <taxon>Gammaproteobacteria</taxon>
        <taxon>Thiotrichales</taxon>
        <taxon>Thiotrichaceae</taxon>
        <taxon>Thiothrix</taxon>
    </lineage>
</organism>
<protein>
    <submittedName>
        <fullName evidence="1">Uncharacterized protein</fullName>
    </submittedName>
</protein>
<dbReference type="Proteomes" id="UP001236657">
    <property type="component" value="Chromosome"/>
</dbReference>
<accession>A0ABY9MNH7</accession>
<proteinExistence type="predicted"/>
<keyword evidence="2" id="KW-1185">Reference proteome</keyword>
<dbReference type="RefSeq" id="WP_308894634.1">
    <property type="nucleotide sequence ID" value="NZ_CP133218.1"/>
</dbReference>
<reference evidence="1 2" key="1">
    <citation type="submission" date="2023-08" db="EMBL/GenBank/DDBJ databases">
        <title>New molecular markers tilS and rpoB for phylogenetic and monitoring studies of the genus Thiothrix biodiversity.</title>
        <authorList>
            <person name="Ravin N.V."/>
            <person name="Smolyakov D."/>
            <person name="Markov N.D."/>
            <person name="Beletsky A.V."/>
            <person name="Mardanov A.V."/>
            <person name="Rudenko T.S."/>
            <person name="Grabovich M.Y."/>
        </authorList>
    </citation>
    <scope>NUCLEOTIDE SEQUENCE [LARGE SCALE GENOMIC DNA]</scope>
    <source>
        <strain evidence="1 2">MK1</strain>
    </source>
</reference>
<gene>
    <name evidence="1" type="ORF">RCF98_14770</name>
</gene>
<sequence>MEADHATVARDDTDALEALEGLEPKKSTVVGLLAFSISTNPTSCMM</sequence>
<dbReference type="EMBL" id="CP133218">
    <property type="protein sequence ID" value="WML90220.1"/>
    <property type="molecule type" value="Genomic_DNA"/>
</dbReference>
<evidence type="ECO:0000313" key="2">
    <source>
        <dbReference type="Proteomes" id="UP001236657"/>
    </source>
</evidence>
<evidence type="ECO:0000313" key="1">
    <source>
        <dbReference type="EMBL" id="WML90220.1"/>
    </source>
</evidence>